<comment type="caution">
    <text evidence="1">The sequence shown here is derived from an EMBL/GenBank/DDBJ whole genome shotgun (WGS) entry which is preliminary data.</text>
</comment>
<reference evidence="1 2" key="1">
    <citation type="journal article" date="2012" name="J. Bacteriol.">
        <title>Genome Sequence of the Filamentous Bacterium Fibrisoma limi BUZ 3T.</title>
        <authorList>
            <person name="Filippini M."/>
            <person name="Qi W."/>
            <person name="Jaenicke S."/>
            <person name="Goesmann A."/>
            <person name="Smits T.H."/>
            <person name="Bagheri H.C."/>
        </authorList>
    </citation>
    <scope>NUCLEOTIDE SEQUENCE [LARGE SCALE GENOMIC DNA]</scope>
    <source>
        <strain evidence="2">BUZ 3T</strain>
    </source>
</reference>
<evidence type="ECO:0008006" key="3">
    <source>
        <dbReference type="Google" id="ProtNLM"/>
    </source>
</evidence>
<dbReference type="RefSeq" id="WP_009281852.1">
    <property type="nucleotide sequence ID" value="NZ_CAIT01000006.1"/>
</dbReference>
<protein>
    <recommendedName>
        <fullName evidence="3">Membrane protein involved in aromatic hydrocarbon degradation</fullName>
    </recommendedName>
</protein>
<dbReference type="SUPFAM" id="SSF56935">
    <property type="entry name" value="Porins"/>
    <property type="match status" value="1"/>
</dbReference>
<dbReference type="Proteomes" id="UP000009309">
    <property type="component" value="Unassembled WGS sequence"/>
</dbReference>
<sequence>MDKRIYVTGGLMLMAAVSYGQYAGDAFRYSEQIINGTARFQGIGGNHAALGADASNAWGNPAGLGFYNRSELSISPSLRLLNVGADYLGQTTNSSKAVPFVGSAALIFAGGSPNNDNRNIRRTTFGLTYSRQISLNNEYVYRGRNNRSSLADSYVETVNARGIPSGSLDAEYDAQNNIADNLEAAAYQLYLINPTQENGTNYFRYDVNVPVDQRGSFTSNGSVSQWGLSLASNFNDKLYVGGTLGFTRTRYEFTDTFDESYVGGRVFNGFRQTSNYSVTGNGINLNIGLIYKLDQNVQIGANILSPNFTTRTFREEFSQNLSIDPIGIPQTDDQGRPVLFIPDNTSVPTAPQNFDFTITTPLRASAGVTYLFGRSGFITATAEYVGYKGLRAGTSFYTSAADNQAFRQDITNEIKATYNNTVNFRVGGEFRSGLLRLRAGAAYIPSAYNTNFDQLARDNERNTLLYSGGIGVRNDRFFADLAGVFYTTKSAYTPYTLNNPQNYGSALLTNRNTNLTLSLGVFF</sequence>
<dbReference type="Gene3D" id="2.40.160.60">
    <property type="entry name" value="Outer membrane protein transport protein (OMPP1/FadL/TodX)"/>
    <property type="match status" value="1"/>
</dbReference>
<name>I2GH93_9BACT</name>
<organism evidence="1 2">
    <name type="scientific">Fibrisoma limi BUZ 3</name>
    <dbReference type="NCBI Taxonomy" id="1185876"/>
    <lineage>
        <taxon>Bacteria</taxon>
        <taxon>Pseudomonadati</taxon>
        <taxon>Bacteroidota</taxon>
        <taxon>Cytophagia</taxon>
        <taxon>Cytophagales</taxon>
        <taxon>Spirosomataceae</taxon>
        <taxon>Fibrisoma</taxon>
    </lineage>
</organism>
<evidence type="ECO:0000313" key="1">
    <source>
        <dbReference type="EMBL" id="CCH53268.1"/>
    </source>
</evidence>
<dbReference type="EMBL" id="CAIT01000006">
    <property type="protein sequence ID" value="CCH53268.1"/>
    <property type="molecule type" value="Genomic_DNA"/>
</dbReference>
<accession>I2GH93</accession>
<keyword evidence="2" id="KW-1185">Reference proteome</keyword>
<dbReference type="STRING" id="1185876.BN8_02350"/>
<evidence type="ECO:0000313" key="2">
    <source>
        <dbReference type="Proteomes" id="UP000009309"/>
    </source>
</evidence>
<dbReference type="OrthoDB" id="9765571at2"/>
<dbReference type="AlphaFoldDB" id="I2GH93"/>
<gene>
    <name evidence="1" type="ORF">BN8_02350</name>
</gene>
<proteinExistence type="predicted"/>
<dbReference type="eggNOG" id="COG2067">
    <property type="taxonomic scope" value="Bacteria"/>
</dbReference>